<comment type="function">
    <text evidence="1 10">Condenses 4-methyl-5-(beta-hydroxyethyl)thiazole monophosphate (THZ-P) and 2-methyl-4-amino-5-hydroxymethyl pyrimidine pyrophosphate (HMP-PP) to form thiamine monophosphate (TMP).</text>
</comment>
<organism evidence="14 15">
    <name type="scientific">Syntrophus gentianae</name>
    <dbReference type="NCBI Taxonomy" id="43775"/>
    <lineage>
        <taxon>Bacteria</taxon>
        <taxon>Pseudomonadati</taxon>
        <taxon>Thermodesulfobacteriota</taxon>
        <taxon>Syntrophia</taxon>
        <taxon>Syntrophales</taxon>
        <taxon>Syntrophaceae</taxon>
        <taxon>Syntrophus</taxon>
    </lineage>
</organism>
<dbReference type="InterPro" id="IPR013785">
    <property type="entry name" value="Aldolase_TIM"/>
</dbReference>
<keyword evidence="4 10" id="KW-0479">Metal-binding</keyword>
<evidence type="ECO:0000256" key="6">
    <source>
        <dbReference type="ARBA" id="ARBA00022977"/>
    </source>
</evidence>
<dbReference type="SUPFAM" id="SSF51391">
    <property type="entry name" value="Thiamin phosphate synthase"/>
    <property type="match status" value="1"/>
</dbReference>
<feature type="binding site" evidence="10">
    <location>
        <position position="76"/>
    </location>
    <ligand>
        <name>4-amino-2-methyl-5-(diphosphooxymethyl)pyrimidine</name>
        <dbReference type="ChEBI" id="CHEBI:57841"/>
    </ligand>
</feature>
<dbReference type="Proteomes" id="UP000198744">
    <property type="component" value="Unassembled WGS sequence"/>
</dbReference>
<keyword evidence="6 10" id="KW-0784">Thiamine biosynthesis</keyword>
<keyword evidence="5 10" id="KW-0460">Magnesium</keyword>
<feature type="binding site" evidence="10">
    <location>
        <position position="172"/>
    </location>
    <ligand>
        <name>2-[(2R,5Z)-2-carboxy-4-methylthiazol-5(2H)-ylidene]ethyl phosphate</name>
        <dbReference type="ChEBI" id="CHEBI:62899"/>
    </ligand>
</feature>
<evidence type="ECO:0000256" key="12">
    <source>
        <dbReference type="RuleBase" id="RU004253"/>
    </source>
</evidence>
<evidence type="ECO:0000313" key="15">
    <source>
        <dbReference type="Proteomes" id="UP000198744"/>
    </source>
</evidence>
<reference evidence="14 15" key="1">
    <citation type="submission" date="2016-10" db="EMBL/GenBank/DDBJ databases">
        <authorList>
            <person name="de Groot N.N."/>
        </authorList>
    </citation>
    <scope>NUCLEOTIDE SEQUENCE [LARGE SCALE GENOMIC DNA]</scope>
    <source>
        <strain evidence="14 15">DSM 8423</strain>
    </source>
</reference>
<evidence type="ECO:0000256" key="7">
    <source>
        <dbReference type="ARBA" id="ARBA00047334"/>
    </source>
</evidence>
<protein>
    <recommendedName>
        <fullName evidence="10">Thiamine-phosphate synthase</fullName>
        <shortName evidence="10">TP synthase</shortName>
        <shortName evidence="10">TPS</shortName>
        <ecNumber evidence="10">2.5.1.3</ecNumber>
    </recommendedName>
    <alternativeName>
        <fullName evidence="10">Thiamine-phosphate pyrophosphorylase</fullName>
        <shortName evidence="10">TMP pyrophosphorylase</shortName>
        <shortName evidence="10">TMP-PPase</shortName>
    </alternativeName>
</protein>
<sequence length="229" mass="24659">MDSPAPLQRRTEGLYLVTDRGLCGQRGLEEVVSLAVKGGAAWVQLREKDLPTRPFVEEASRLKKILAPLGVPLIINDRLDVVLASKADGIHIGQEDMPYEIARRLLGPKAIIGLSVETWEDVEQAQSLDVDYLGISPVFATPTKTDTKGPWGLEGVSRIRAFSRHPLVAIGGISRANAAAVILAGSDCIAVVSAICAAPDPRRAAEDLCREISAAQEQQKRAGQHCNRP</sequence>
<dbReference type="UniPathway" id="UPA00060">
    <property type="reaction ID" value="UER00141"/>
</dbReference>
<dbReference type="STRING" id="43775.SAMN04489760_104132"/>
<dbReference type="HAMAP" id="MF_00097">
    <property type="entry name" value="TMP_synthase"/>
    <property type="match status" value="1"/>
</dbReference>
<dbReference type="EC" id="2.5.1.3" evidence="10"/>
<feature type="binding site" evidence="10">
    <location>
        <position position="77"/>
    </location>
    <ligand>
        <name>Mg(2+)</name>
        <dbReference type="ChEBI" id="CHEBI:18420"/>
    </ligand>
</feature>
<dbReference type="CDD" id="cd00564">
    <property type="entry name" value="TMP_TenI"/>
    <property type="match status" value="1"/>
</dbReference>
<feature type="binding site" evidence="10">
    <location>
        <position position="144"/>
    </location>
    <ligand>
        <name>4-amino-2-methyl-5-(diphosphooxymethyl)pyrimidine</name>
        <dbReference type="ChEBI" id="CHEBI:57841"/>
    </ligand>
</feature>
<name>A0A1H7VS24_9BACT</name>
<evidence type="ECO:0000256" key="10">
    <source>
        <dbReference type="HAMAP-Rule" id="MF_00097"/>
    </source>
</evidence>
<comment type="catalytic activity">
    <reaction evidence="7 10 11">
        <text>4-methyl-5-(2-phosphooxyethyl)-thiazole + 4-amino-2-methyl-5-(diphosphooxymethyl)pyrimidine + H(+) = thiamine phosphate + diphosphate</text>
        <dbReference type="Rhea" id="RHEA:22328"/>
        <dbReference type="ChEBI" id="CHEBI:15378"/>
        <dbReference type="ChEBI" id="CHEBI:33019"/>
        <dbReference type="ChEBI" id="CHEBI:37575"/>
        <dbReference type="ChEBI" id="CHEBI:57841"/>
        <dbReference type="ChEBI" id="CHEBI:58296"/>
        <dbReference type="EC" id="2.5.1.3"/>
    </reaction>
</comment>
<dbReference type="AlphaFoldDB" id="A0A1H7VS24"/>
<feature type="binding site" evidence="10">
    <location>
        <position position="115"/>
    </location>
    <ligand>
        <name>4-amino-2-methyl-5-(diphosphooxymethyl)pyrimidine</name>
        <dbReference type="ChEBI" id="CHEBI:57841"/>
    </ligand>
</feature>
<comment type="cofactor">
    <cofactor evidence="10">
        <name>Mg(2+)</name>
        <dbReference type="ChEBI" id="CHEBI:18420"/>
    </cofactor>
    <text evidence="10">Binds 1 Mg(2+) ion per subunit.</text>
</comment>
<dbReference type="GO" id="GO:0000287">
    <property type="term" value="F:magnesium ion binding"/>
    <property type="evidence" value="ECO:0007669"/>
    <property type="project" value="UniProtKB-UniRule"/>
</dbReference>
<comment type="similarity">
    <text evidence="10 11">Belongs to the thiamine-phosphate synthase family.</text>
</comment>
<dbReference type="InterPro" id="IPR022998">
    <property type="entry name" value="ThiamineP_synth_TenI"/>
</dbReference>
<feature type="binding site" evidence="10">
    <location>
        <position position="96"/>
    </location>
    <ligand>
        <name>Mg(2+)</name>
        <dbReference type="ChEBI" id="CHEBI:18420"/>
    </ligand>
</feature>
<gene>
    <name evidence="10" type="primary">thiE</name>
    <name evidence="14" type="ORF">SAMN04489760_104132</name>
</gene>
<evidence type="ECO:0000256" key="3">
    <source>
        <dbReference type="ARBA" id="ARBA00022679"/>
    </source>
</evidence>
<evidence type="ECO:0000256" key="9">
    <source>
        <dbReference type="ARBA" id="ARBA00047883"/>
    </source>
</evidence>
<evidence type="ECO:0000256" key="5">
    <source>
        <dbReference type="ARBA" id="ARBA00022842"/>
    </source>
</evidence>
<dbReference type="PANTHER" id="PTHR20857:SF15">
    <property type="entry name" value="THIAMINE-PHOSPHATE SYNTHASE"/>
    <property type="match status" value="1"/>
</dbReference>
<feature type="binding site" evidence="10">
    <location>
        <begin position="192"/>
        <end position="193"/>
    </location>
    <ligand>
        <name>2-[(2R,5Z)-2-carboxy-4-methylthiazol-5(2H)-ylidene]ethyl phosphate</name>
        <dbReference type="ChEBI" id="CHEBI:62899"/>
    </ligand>
</feature>
<evidence type="ECO:0000256" key="1">
    <source>
        <dbReference type="ARBA" id="ARBA00003814"/>
    </source>
</evidence>
<dbReference type="GO" id="GO:0004789">
    <property type="term" value="F:thiamine-phosphate diphosphorylase activity"/>
    <property type="evidence" value="ECO:0007669"/>
    <property type="project" value="UniProtKB-UniRule"/>
</dbReference>
<dbReference type="Pfam" id="PF02581">
    <property type="entry name" value="TMP-TENI"/>
    <property type="match status" value="1"/>
</dbReference>
<dbReference type="Gene3D" id="3.20.20.70">
    <property type="entry name" value="Aldolase class I"/>
    <property type="match status" value="1"/>
</dbReference>
<accession>A0A1H7VS24</accession>
<dbReference type="InterPro" id="IPR034291">
    <property type="entry name" value="TMP_synthase"/>
</dbReference>
<evidence type="ECO:0000313" key="14">
    <source>
        <dbReference type="EMBL" id="SEM11588.1"/>
    </source>
</evidence>
<dbReference type="GO" id="GO:0005737">
    <property type="term" value="C:cytoplasm"/>
    <property type="evidence" value="ECO:0007669"/>
    <property type="project" value="TreeGrafter"/>
</dbReference>
<dbReference type="PANTHER" id="PTHR20857">
    <property type="entry name" value="THIAMINE-PHOSPHATE PYROPHOSPHORYLASE"/>
    <property type="match status" value="1"/>
</dbReference>
<dbReference type="FunFam" id="3.20.20.70:FF:000096">
    <property type="entry name" value="Thiamine-phosphate synthase"/>
    <property type="match status" value="1"/>
</dbReference>
<evidence type="ECO:0000256" key="4">
    <source>
        <dbReference type="ARBA" id="ARBA00022723"/>
    </source>
</evidence>
<evidence type="ECO:0000256" key="8">
    <source>
        <dbReference type="ARBA" id="ARBA00047851"/>
    </source>
</evidence>
<comment type="catalytic activity">
    <reaction evidence="8 10 11">
        <text>2-(2-carboxy-4-methylthiazol-5-yl)ethyl phosphate + 4-amino-2-methyl-5-(diphosphooxymethyl)pyrimidine + 2 H(+) = thiamine phosphate + CO2 + diphosphate</text>
        <dbReference type="Rhea" id="RHEA:47848"/>
        <dbReference type="ChEBI" id="CHEBI:15378"/>
        <dbReference type="ChEBI" id="CHEBI:16526"/>
        <dbReference type="ChEBI" id="CHEBI:33019"/>
        <dbReference type="ChEBI" id="CHEBI:37575"/>
        <dbReference type="ChEBI" id="CHEBI:57841"/>
        <dbReference type="ChEBI" id="CHEBI:62890"/>
        <dbReference type="EC" id="2.5.1.3"/>
    </reaction>
</comment>
<dbReference type="InterPro" id="IPR036206">
    <property type="entry name" value="ThiamineP_synth_sf"/>
</dbReference>
<evidence type="ECO:0000256" key="11">
    <source>
        <dbReference type="RuleBase" id="RU003826"/>
    </source>
</evidence>
<dbReference type="EMBL" id="FOBS01000004">
    <property type="protein sequence ID" value="SEM11588.1"/>
    <property type="molecule type" value="Genomic_DNA"/>
</dbReference>
<feature type="domain" description="Thiamine phosphate synthase/TenI" evidence="13">
    <location>
        <begin position="14"/>
        <end position="195"/>
    </location>
</feature>
<proteinExistence type="inferred from homology"/>
<feature type="binding site" evidence="10">
    <location>
        <begin position="44"/>
        <end position="48"/>
    </location>
    <ligand>
        <name>4-amino-2-methyl-5-(diphosphooxymethyl)pyrimidine</name>
        <dbReference type="ChEBI" id="CHEBI:57841"/>
    </ligand>
</feature>
<dbReference type="GO" id="GO:0009229">
    <property type="term" value="P:thiamine diphosphate biosynthetic process"/>
    <property type="evidence" value="ECO:0007669"/>
    <property type="project" value="UniProtKB-UniRule"/>
</dbReference>
<feature type="binding site" evidence="10">
    <location>
        <begin position="141"/>
        <end position="143"/>
    </location>
    <ligand>
        <name>2-[(2R,5Z)-2-carboxy-4-methylthiazol-5(2H)-ylidene]ethyl phosphate</name>
        <dbReference type="ChEBI" id="CHEBI:62899"/>
    </ligand>
</feature>
<keyword evidence="15" id="KW-1185">Reference proteome</keyword>
<dbReference type="GO" id="GO:0009228">
    <property type="term" value="P:thiamine biosynthetic process"/>
    <property type="evidence" value="ECO:0007669"/>
    <property type="project" value="UniProtKB-KW"/>
</dbReference>
<keyword evidence="3 10" id="KW-0808">Transferase</keyword>
<comment type="catalytic activity">
    <reaction evidence="9 10 11">
        <text>2-[(2R,5Z)-2-carboxy-4-methylthiazol-5(2H)-ylidene]ethyl phosphate + 4-amino-2-methyl-5-(diphosphooxymethyl)pyrimidine + 2 H(+) = thiamine phosphate + CO2 + diphosphate</text>
        <dbReference type="Rhea" id="RHEA:47844"/>
        <dbReference type="ChEBI" id="CHEBI:15378"/>
        <dbReference type="ChEBI" id="CHEBI:16526"/>
        <dbReference type="ChEBI" id="CHEBI:33019"/>
        <dbReference type="ChEBI" id="CHEBI:37575"/>
        <dbReference type="ChEBI" id="CHEBI:57841"/>
        <dbReference type="ChEBI" id="CHEBI:62899"/>
        <dbReference type="EC" id="2.5.1.3"/>
    </reaction>
</comment>
<evidence type="ECO:0000259" key="13">
    <source>
        <dbReference type="Pfam" id="PF02581"/>
    </source>
</evidence>
<dbReference type="NCBIfam" id="TIGR00693">
    <property type="entry name" value="thiE"/>
    <property type="match status" value="1"/>
</dbReference>
<evidence type="ECO:0000256" key="2">
    <source>
        <dbReference type="ARBA" id="ARBA00005165"/>
    </source>
</evidence>
<comment type="pathway">
    <text evidence="2 10 12">Cofactor biosynthesis; thiamine diphosphate biosynthesis; thiamine phosphate from 4-amino-2-methyl-5-diphosphomethylpyrimidine and 4-methyl-5-(2-phosphoethyl)-thiazole: step 1/1.</text>
</comment>